<protein>
    <submittedName>
        <fullName evidence="2">Uncharacterized protein</fullName>
    </submittedName>
</protein>
<dbReference type="AlphaFoldDB" id="A0A328E1B1"/>
<comment type="caution">
    <text evidence="2">The sequence shown here is derived from an EMBL/GenBank/DDBJ whole genome shotgun (WGS) entry which is preliminary data.</text>
</comment>
<evidence type="ECO:0000256" key="1">
    <source>
        <dbReference type="SAM" id="MobiDB-lite"/>
    </source>
</evidence>
<feature type="compositionally biased region" description="Basic and acidic residues" evidence="1">
    <location>
        <begin position="41"/>
        <end position="70"/>
    </location>
</feature>
<name>A0A328E1B1_9ASTE</name>
<feature type="region of interest" description="Disordered" evidence="1">
    <location>
        <begin position="39"/>
        <end position="89"/>
    </location>
</feature>
<reference evidence="2 3" key="1">
    <citation type="submission" date="2018-06" db="EMBL/GenBank/DDBJ databases">
        <title>The Genome of Cuscuta australis (Dodder) Provides Insight into the Evolution of Plant Parasitism.</title>
        <authorList>
            <person name="Liu H."/>
        </authorList>
    </citation>
    <scope>NUCLEOTIDE SEQUENCE [LARGE SCALE GENOMIC DNA]</scope>
    <source>
        <strain evidence="3">cv. Yunnan</strain>
        <tissue evidence="2">Vines</tissue>
    </source>
</reference>
<evidence type="ECO:0000313" key="2">
    <source>
        <dbReference type="EMBL" id="RAL51280.1"/>
    </source>
</evidence>
<dbReference type="Proteomes" id="UP000249390">
    <property type="component" value="Unassembled WGS sequence"/>
</dbReference>
<sequence>MLPSAASLFPAHLRKHVIDFGGGPTSGIGAKENPFVLGFSRAERQPHSTEQKQRKNKESQEKEEEIKREVQPGFVLRSTAKRTPIGMKF</sequence>
<organism evidence="2 3">
    <name type="scientific">Cuscuta australis</name>
    <dbReference type="NCBI Taxonomy" id="267555"/>
    <lineage>
        <taxon>Eukaryota</taxon>
        <taxon>Viridiplantae</taxon>
        <taxon>Streptophyta</taxon>
        <taxon>Embryophyta</taxon>
        <taxon>Tracheophyta</taxon>
        <taxon>Spermatophyta</taxon>
        <taxon>Magnoliopsida</taxon>
        <taxon>eudicotyledons</taxon>
        <taxon>Gunneridae</taxon>
        <taxon>Pentapetalae</taxon>
        <taxon>asterids</taxon>
        <taxon>lamiids</taxon>
        <taxon>Solanales</taxon>
        <taxon>Convolvulaceae</taxon>
        <taxon>Cuscuteae</taxon>
        <taxon>Cuscuta</taxon>
        <taxon>Cuscuta subgen. Grammica</taxon>
        <taxon>Cuscuta sect. Cleistogrammica</taxon>
    </lineage>
</organism>
<accession>A0A328E1B1</accession>
<dbReference type="EMBL" id="NQVE01000050">
    <property type="protein sequence ID" value="RAL51280.1"/>
    <property type="molecule type" value="Genomic_DNA"/>
</dbReference>
<evidence type="ECO:0000313" key="3">
    <source>
        <dbReference type="Proteomes" id="UP000249390"/>
    </source>
</evidence>
<keyword evidence="3" id="KW-1185">Reference proteome</keyword>
<gene>
    <name evidence="2" type="ORF">DM860_010782</name>
</gene>
<proteinExistence type="predicted"/>